<name>A0A5E4R7X5_9NEOP</name>
<evidence type="ECO:0000256" key="1">
    <source>
        <dbReference type="SAM" id="MobiDB-lite"/>
    </source>
</evidence>
<evidence type="ECO:0000313" key="3">
    <source>
        <dbReference type="Proteomes" id="UP000324832"/>
    </source>
</evidence>
<gene>
    <name evidence="2" type="ORF">LSINAPIS_LOCUS15201</name>
</gene>
<protein>
    <submittedName>
        <fullName evidence="2">Uncharacterized protein</fullName>
    </submittedName>
</protein>
<reference evidence="2 3" key="1">
    <citation type="submission" date="2017-07" db="EMBL/GenBank/DDBJ databases">
        <authorList>
            <person name="Talla V."/>
            <person name="Backstrom N."/>
        </authorList>
    </citation>
    <scope>NUCLEOTIDE SEQUENCE [LARGE SCALE GENOMIC DNA]</scope>
</reference>
<dbReference type="Proteomes" id="UP000324832">
    <property type="component" value="Unassembled WGS sequence"/>
</dbReference>
<dbReference type="AlphaFoldDB" id="A0A5E4R7X5"/>
<dbReference type="EMBL" id="FZQP02007010">
    <property type="protein sequence ID" value="VVD05716.1"/>
    <property type="molecule type" value="Genomic_DNA"/>
</dbReference>
<evidence type="ECO:0000313" key="2">
    <source>
        <dbReference type="EMBL" id="VVD05716.1"/>
    </source>
</evidence>
<sequence length="74" mass="7900">MKKTRAGDDDAISPTRVRSLKPGNAPVIPLVLQKSVGGGEKEKFEKEKARLQGELDAGRAARGNTEICVASPVR</sequence>
<proteinExistence type="predicted"/>
<feature type="region of interest" description="Disordered" evidence="1">
    <location>
        <begin position="1"/>
        <end position="24"/>
    </location>
</feature>
<organism evidence="2 3">
    <name type="scientific">Leptidea sinapis</name>
    <dbReference type="NCBI Taxonomy" id="189913"/>
    <lineage>
        <taxon>Eukaryota</taxon>
        <taxon>Metazoa</taxon>
        <taxon>Ecdysozoa</taxon>
        <taxon>Arthropoda</taxon>
        <taxon>Hexapoda</taxon>
        <taxon>Insecta</taxon>
        <taxon>Pterygota</taxon>
        <taxon>Neoptera</taxon>
        <taxon>Endopterygota</taxon>
        <taxon>Lepidoptera</taxon>
        <taxon>Glossata</taxon>
        <taxon>Ditrysia</taxon>
        <taxon>Papilionoidea</taxon>
        <taxon>Pieridae</taxon>
        <taxon>Dismorphiinae</taxon>
        <taxon>Leptidea</taxon>
    </lineage>
</organism>
<keyword evidence="3" id="KW-1185">Reference proteome</keyword>
<accession>A0A5E4R7X5</accession>